<proteinExistence type="predicted"/>
<organism evidence="1 2">
    <name type="scientific">Ficus carica</name>
    <name type="common">Common fig</name>
    <dbReference type="NCBI Taxonomy" id="3494"/>
    <lineage>
        <taxon>Eukaryota</taxon>
        <taxon>Viridiplantae</taxon>
        <taxon>Streptophyta</taxon>
        <taxon>Embryophyta</taxon>
        <taxon>Tracheophyta</taxon>
        <taxon>Spermatophyta</taxon>
        <taxon>Magnoliopsida</taxon>
        <taxon>eudicotyledons</taxon>
        <taxon>Gunneridae</taxon>
        <taxon>Pentapetalae</taxon>
        <taxon>rosids</taxon>
        <taxon>fabids</taxon>
        <taxon>Rosales</taxon>
        <taxon>Moraceae</taxon>
        <taxon>Ficeae</taxon>
        <taxon>Ficus</taxon>
    </lineage>
</organism>
<keyword evidence="2" id="KW-1185">Reference proteome</keyword>
<evidence type="ECO:0000313" key="1">
    <source>
        <dbReference type="EMBL" id="GMN40515.1"/>
    </source>
</evidence>
<gene>
    <name evidence="1" type="ORF">TIFTF001_009742</name>
</gene>
<comment type="caution">
    <text evidence="1">The sequence shown here is derived from an EMBL/GenBank/DDBJ whole genome shotgun (WGS) entry which is preliminary data.</text>
</comment>
<dbReference type="Proteomes" id="UP001187192">
    <property type="component" value="Unassembled WGS sequence"/>
</dbReference>
<name>A0AA87ZWZ4_FICCA</name>
<reference evidence="1" key="1">
    <citation type="submission" date="2023-07" db="EMBL/GenBank/DDBJ databases">
        <title>draft genome sequence of fig (Ficus carica).</title>
        <authorList>
            <person name="Takahashi T."/>
            <person name="Nishimura K."/>
        </authorList>
    </citation>
    <scope>NUCLEOTIDE SEQUENCE</scope>
</reference>
<accession>A0AA87ZWZ4</accession>
<dbReference type="AlphaFoldDB" id="A0AA87ZWZ4"/>
<dbReference type="EMBL" id="BTGU01000011">
    <property type="protein sequence ID" value="GMN40515.1"/>
    <property type="molecule type" value="Genomic_DNA"/>
</dbReference>
<sequence length="131" mass="14358">MGREFRGTPNARSNLLISRWVPAVAHFTSSATVIPLRPRHVLSQSIPANAHATRGGSTAILFPNFFIGSTVLIVLNLTPLSRHNLGVIKISCEGIIGKSMAKLWILSDQRELRTMIGMVEDPMGKIKDDNL</sequence>
<evidence type="ECO:0000313" key="2">
    <source>
        <dbReference type="Proteomes" id="UP001187192"/>
    </source>
</evidence>
<protein>
    <submittedName>
        <fullName evidence="1">Uncharacterized protein</fullName>
    </submittedName>
</protein>